<dbReference type="AlphaFoldDB" id="A0A512JDB2"/>
<evidence type="ECO:0000313" key="4">
    <source>
        <dbReference type="Proteomes" id="UP001156856"/>
    </source>
</evidence>
<proteinExistence type="predicted"/>
<dbReference type="Proteomes" id="UP001156856">
    <property type="component" value="Unassembled WGS sequence"/>
</dbReference>
<reference evidence="2" key="4">
    <citation type="submission" date="2023-01" db="EMBL/GenBank/DDBJ databases">
        <title>Draft genome sequence of Methylobacterium oxalidis strain NBRC 107715.</title>
        <authorList>
            <person name="Sun Q."/>
            <person name="Mori K."/>
        </authorList>
    </citation>
    <scope>NUCLEOTIDE SEQUENCE</scope>
    <source>
        <strain evidence="2">NBRC 107715</strain>
    </source>
</reference>
<reference evidence="4" key="2">
    <citation type="journal article" date="2019" name="Int. J. Syst. Evol. Microbiol.">
        <title>The Global Catalogue of Microorganisms (GCM) 10K type strain sequencing project: providing services to taxonomists for standard genome sequencing and annotation.</title>
        <authorList>
            <consortium name="The Broad Institute Genomics Platform"/>
            <consortium name="The Broad Institute Genome Sequencing Center for Infectious Disease"/>
            <person name="Wu L."/>
            <person name="Ma J."/>
        </authorList>
    </citation>
    <scope>NUCLEOTIDE SEQUENCE [LARGE SCALE GENOMIC DNA]</scope>
    <source>
        <strain evidence="4">NBRC 107715</strain>
    </source>
</reference>
<name>A0A512JDB2_9HYPH</name>
<keyword evidence="4" id="KW-1185">Reference proteome</keyword>
<gene>
    <name evidence="2" type="ORF">GCM10007888_37580</name>
    <name evidence="1" type="ORF">MOX02_59460</name>
</gene>
<reference evidence="2" key="1">
    <citation type="journal article" date="2014" name="Int. J. Syst. Evol. Microbiol.">
        <title>Complete genome of a new Firmicutes species belonging to the dominant human colonic microbiota ('Ruminococcus bicirculans') reveals two chromosomes and a selective capacity to utilize plant glucans.</title>
        <authorList>
            <consortium name="NISC Comparative Sequencing Program"/>
            <person name="Wegmann U."/>
            <person name="Louis P."/>
            <person name="Goesmann A."/>
            <person name="Henrissat B."/>
            <person name="Duncan S.H."/>
            <person name="Flint H.J."/>
        </authorList>
    </citation>
    <scope>NUCLEOTIDE SEQUENCE</scope>
    <source>
        <strain evidence="2">NBRC 107715</strain>
    </source>
</reference>
<dbReference type="EMBL" id="BSPK01000070">
    <property type="protein sequence ID" value="GLS65376.1"/>
    <property type="molecule type" value="Genomic_DNA"/>
</dbReference>
<comment type="caution">
    <text evidence="1">The sequence shown here is derived from an EMBL/GenBank/DDBJ whole genome shotgun (WGS) entry which is preliminary data.</text>
</comment>
<dbReference type="RefSeq" id="WP_147029300.1">
    <property type="nucleotide sequence ID" value="NZ_BJZU01000206.1"/>
</dbReference>
<dbReference type="Proteomes" id="UP000321960">
    <property type="component" value="Unassembled WGS sequence"/>
</dbReference>
<evidence type="ECO:0000313" key="3">
    <source>
        <dbReference type="Proteomes" id="UP000321960"/>
    </source>
</evidence>
<sequence length="65" mass="6996">MATSFSPGFARTVSVQEFNERARRLLSPEAAMIPVAVKPMRRQRSLVAAEVAPVSDGHAELLTGS</sequence>
<accession>A0A512JDB2</accession>
<evidence type="ECO:0000313" key="1">
    <source>
        <dbReference type="EMBL" id="GEP07908.1"/>
    </source>
</evidence>
<evidence type="ECO:0000313" key="2">
    <source>
        <dbReference type="EMBL" id="GLS65376.1"/>
    </source>
</evidence>
<dbReference type="EMBL" id="BJZU01000206">
    <property type="protein sequence ID" value="GEP07908.1"/>
    <property type="molecule type" value="Genomic_DNA"/>
</dbReference>
<organism evidence="1 3">
    <name type="scientific">Methylobacterium oxalidis</name>
    <dbReference type="NCBI Taxonomy" id="944322"/>
    <lineage>
        <taxon>Bacteria</taxon>
        <taxon>Pseudomonadati</taxon>
        <taxon>Pseudomonadota</taxon>
        <taxon>Alphaproteobacteria</taxon>
        <taxon>Hyphomicrobiales</taxon>
        <taxon>Methylobacteriaceae</taxon>
        <taxon>Methylobacterium</taxon>
    </lineage>
</organism>
<protein>
    <submittedName>
        <fullName evidence="1">Uncharacterized protein</fullName>
    </submittedName>
</protein>
<reference evidence="1 3" key="3">
    <citation type="submission" date="2019-07" db="EMBL/GenBank/DDBJ databases">
        <title>Whole genome shotgun sequence of Methylobacterium oxalidis NBRC 107715.</title>
        <authorList>
            <person name="Hosoyama A."/>
            <person name="Uohara A."/>
            <person name="Ohji S."/>
            <person name="Ichikawa N."/>
        </authorList>
    </citation>
    <scope>NUCLEOTIDE SEQUENCE [LARGE SCALE GENOMIC DNA]</scope>
    <source>
        <strain evidence="1 3">NBRC 107715</strain>
    </source>
</reference>